<dbReference type="GO" id="GO:0098793">
    <property type="term" value="C:presynapse"/>
    <property type="evidence" value="ECO:0007669"/>
    <property type="project" value="GOC"/>
</dbReference>
<evidence type="ECO:0000259" key="12">
    <source>
        <dbReference type="PROSITE" id="PS50115"/>
    </source>
</evidence>
<evidence type="ECO:0000313" key="13">
    <source>
        <dbReference type="Ensembl" id="ENSOABP00000021068.2"/>
    </source>
</evidence>
<gene>
    <name evidence="13" type="primary">GIT2</name>
</gene>
<keyword evidence="1" id="KW-0343">GTPase activation</keyword>
<reference evidence="13" key="1">
    <citation type="submission" date="2025-08" db="UniProtKB">
        <authorList>
            <consortium name="Ensembl"/>
        </authorList>
    </citation>
    <scope>IDENTIFICATION</scope>
</reference>
<dbReference type="SMART" id="SM00248">
    <property type="entry name" value="ANK"/>
    <property type="match status" value="3"/>
</dbReference>
<feature type="compositionally biased region" description="Low complexity" evidence="11">
    <location>
        <begin position="555"/>
        <end position="569"/>
    </location>
</feature>
<dbReference type="GO" id="GO:0007420">
    <property type="term" value="P:brain development"/>
    <property type="evidence" value="ECO:0007669"/>
    <property type="project" value="InterPro"/>
</dbReference>
<sequence>MSKRLRNTEVCADCCVPEPRWASVNRGVLICDECCSVHRSLGRHSSQVRHLTHTPWPPTQLQMVQTLYNNGANSIWEHSLLDPASVTSGKRKANPQDKLHPNKSEFIRAKYQMLAFVHRMPCREDDSSTAKDLSKQLHSSVRTGNLETCLRLLTLGAQANFFHPEKGSTPLHVAAKIGQVSQVELLTVYGADPGAPDSSGKTPIDCAREAGHNDLADRLVEIQYELTDRLAFYLCGRKPDHKSGQHFIVPQMADSSADLSELAKAAKKKLQSLSNHLFEELAMDVYDEVDRRETDAVWLATQNHSTLVTETTVVPFLPVNPEYSSTRNQGRQKLARFNAHEFATLVIDILSEAKRRQQGNPIVSPKDNVELVMKNVAVRHCSDSQDNDQPDYDSVASDEDTDQELPSSKGDRTKSLDSDLSDGPITMQEYLEVKNALSASEAKIQQLMKANNSLSDELRLMQKKLQSLQSENTSLRRQVTTNIYQIPSGTDYPDPSSPSALKRRQSARASRPMSMYETGSGLKPYLPKGETPYSEEGIPTLQPFPPHTERGAFVTTSSSLPSFPSTLSWSKDDSAQKASKLEKQSSMPESDYDNTFNDSEMDDSGRFCRRGRLRSSGWLGEGSSIPELDDLEMDSDPTLPSTEDVIRKTEQITKNIQELLRAAQENKHDSFVPCSERIHVAVTEMAALFPKKPRSETVRGSLRLLTSSACRLQGECRKAVPSEGCPGPDMQLVTQQVIQCAYDIAKAAKQLVTITTKENTN</sequence>
<evidence type="ECO:0000256" key="11">
    <source>
        <dbReference type="SAM" id="MobiDB-lite"/>
    </source>
</evidence>
<dbReference type="OMA" id="DPNYYHE"/>
<dbReference type="PROSITE" id="PS50297">
    <property type="entry name" value="ANK_REP_REGION"/>
    <property type="match status" value="1"/>
</dbReference>
<dbReference type="Ensembl" id="ENSOABT00000021694.2">
    <property type="protein sequence ID" value="ENSOABP00000021068.2"/>
    <property type="gene ID" value="ENSOABG00000007752.2"/>
</dbReference>
<evidence type="ECO:0000256" key="8">
    <source>
        <dbReference type="PROSITE-ProRule" id="PRU00023"/>
    </source>
</evidence>
<evidence type="ECO:0000313" key="14">
    <source>
        <dbReference type="Proteomes" id="UP000472276"/>
    </source>
</evidence>
<dbReference type="Pfam" id="PF08518">
    <property type="entry name" value="GIT_SHD"/>
    <property type="match status" value="2"/>
</dbReference>
<dbReference type="InterPro" id="IPR032352">
    <property type="entry name" value="GIT1/2_CC"/>
</dbReference>
<dbReference type="GO" id="GO:0008277">
    <property type="term" value="P:regulation of G protein-coupled receptor signaling pathway"/>
    <property type="evidence" value="ECO:0007669"/>
    <property type="project" value="TreeGrafter"/>
</dbReference>
<keyword evidence="6 8" id="KW-0040">ANK repeat</keyword>
<dbReference type="SUPFAM" id="SSF57863">
    <property type="entry name" value="ArfGap/RecO-like zinc finger"/>
    <property type="match status" value="1"/>
</dbReference>
<dbReference type="PANTHER" id="PTHR46097">
    <property type="entry name" value="G PROTEIN-COUPLED RECEPTOR KINASE INTERACTING ARFGAP"/>
    <property type="match status" value="1"/>
</dbReference>
<dbReference type="Pfam" id="PF12796">
    <property type="entry name" value="Ank_2"/>
    <property type="match status" value="1"/>
</dbReference>
<dbReference type="SMART" id="SM00105">
    <property type="entry name" value="ArfGap"/>
    <property type="match status" value="1"/>
</dbReference>
<dbReference type="FunFam" id="1.20.5.170:FF:000015">
    <property type="entry name" value="ARF GTPase-activating protein GIT2 isoform 1"/>
    <property type="match status" value="1"/>
</dbReference>
<feature type="domain" description="Arf-GAP" evidence="12">
    <location>
        <begin position="1"/>
        <end position="124"/>
    </location>
</feature>
<dbReference type="InterPro" id="IPR013724">
    <property type="entry name" value="GIT_SHD"/>
</dbReference>
<dbReference type="AlphaFoldDB" id="A0A668T2H3"/>
<feature type="region of interest" description="Disordered" evidence="11">
    <location>
        <begin position="485"/>
        <end position="599"/>
    </location>
</feature>
<dbReference type="FunFam" id="1.25.40.20:FF:000013">
    <property type="entry name" value="ARF GTPase-activating protein GIT1 isoform 1"/>
    <property type="match status" value="1"/>
</dbReference>
<keyword evidence="5" id="KW-0862">Zinc</keyword>
<dbReference type="Proteomes" id="UP000472276">
    <property type="component" value="Unassembled WGS sequence"/>
</dbReference>
<dbReference type="FunFam" id="1.10.220.150:FF:000003">
    <property type="entry name" value="ARF GTPase-activating protein GIT2 isoform 1"/>
    <property type="match status" value="1"/>
</dbReference>
<dbReference type="Pfam" id="PF01412">
    <property type="entry name" value="ArfGap"/>
    <property type="match status" value="1"/>
</dbReference>
<dbReference type="InterPro" id="IPR047161">
    <property type="entry name" value="GIT-like"/>
</dbReference>
<dbReference type="Gene3D" id="1.20.5.170">
    <property type="match status" value="1"/>
</dbReference>
<feature type="compositionally biased region" description="Polar residues" evidence="11">
    <location>
        <begin position="584"/>
        <end position="598"/>
    </location>
</feature>
<protein>
    <recommendedName>
        <fullName evidence="12">Arf-GAP domain-containing protein</fullName>
    </recommendedName>
</protein>
<dbReference type="InterPro" id="IPR037278">
    <property type="entry name" value="ARFGAP/RecO"/>
</dbReference>
<proteinExistence type="predicted"/>
<dbReference type="GO" id="GO:0031267">
    <property type="term" value="F:small GTPase binding"/>
    <property type="evidence" value="ECO:0007669"/>
    <property type="project" value="TreeGrafter"/>
</dbReference>
<accession>A0A668T2H3</accession>
<feature type="region of interest" description="Disordered" evidence="11">
    <location>
        <begin position="619"/>
        <end position="641"/>
    </location>
</feature>
<evidence type="ECO:0000256" key="2">
    <source>
        <dbReference type="ARBA" id="ARBA00022723"/>
    </source>
</evidence>
<keyword evidence="2" id="KW-0479">Metal-binding</keyword>
<dbReference type="InterPro" id="IPR001164">
    <property type="entry name" value="ArfGAP_dom"/>
</dbReference>
<dbReference type="GO" id="GO:0005096">
    <property type="term" value="F:GTPase activator activity"/>
    <property type="evidence" value="ECO:0007669"/>
    <property type="project" value="UniProtKB-KW"/>
</dbReference>
<dbReference type="GO" id="GO:0032012">
    <property type="term" value="P:regulation of ARF protein signal transduction"/>
    <property type="evidence" value="ECO:0007669"/>
    <property type="project" value="InterPro"/>
</dbReference>
<dbReference type="FunFam" id="1.20.120.330:FF:000002">
    <property type="entry name" value="ARF GTPase-activating protein GIT2 isoform 1"/>
    <property type="match status" value="1"/>
</dbReference>
<dbReference type="PROSITE" id="PS50115">
    <property type="entry name" value="ARFGAP"/>
    <property type="match status" value="1"/>
</dbReference>
<dbReference type="InterPro" id="IPR038508">
    <property type="entry name" value="ArfGAP_dom_sf"/>
</dbReference>
<feature type="compositionally biased region" description="Basic and acidic residues" evidence="11">
    <location>
        <begin position="570"/>
        <end position="583"/>
    </location>
</feature>
<keyword evidence="4 9" id="KW-0863">Zinc-finger</keyword>
<dbReference type="GO" id="GO:0008270">
    <property type="term" value="F:zinc ion binding"/>
    <property type="evidence" value="ECO:0007669"/>
    <property type="project" value="UniProtKB-KW"/>
</dbReference>
<dbReference type="PROSITE" id="PS50088">
    <property type="entry name" value="ANK_REPEAT"/>
    <property type="match status" value="1"/>
</dbReference>
<name>A0A668T2H3_OREAU</name>
<feature type="repeat" description="ANK" evidence="8">
    <location>
        <begin position="166"/>
        <end position="198"/>
    </location>
</feature>
<feature type="region of interest" description="Disordered" evidence="11">
    <location>
        <begin position="380"/>
        <end position="423"/>
    </location>
</feature>
<evidence type="ECO:0000256" key="7">
    <source>
        <dbReference type="ARBA" id="ARBA00023054"/>
    </source>
</evidence>
<dbReference type="SMART" id="SM00555">
    <property type="entry name" value="GIT"/>
    <property type="match status" value="2"/>
</dbReference>
<keyword evidence="7 10" id="KW-0175">Coiled coil</keyword>
<evidence type="ECO:0000256" key="4">
    <source>
        <dbReference type="ARBA" id="ARBA00022771"/>
    </source>
</evidence>
<evidence type="ECO:0000256" key="10">
    <source>
        <dbReference type="SAM" id="Coils"/>
    </source>
</evidence>
<dbReference type="Pfam" id="PF16559">
    <property type="entry name" value="GIT_CC"/>
    <property type="match status" value="1"/>
</dbReference>
<dbReference type="InterPro" id="IPR002110">
    <property type="entry name" value="Ankyrin_rpt"/>
</dbReference>
<organism evidence="13 14">
    <name type="scientific">Oreochromis aureus</name>
    <name type="common">Israeli tilapia</name>
    <name type="synonym">Chromis aureus</name>
    <dbReference type="NCBI Taxonomy" id="47969"/>
    <lineage>
        <taxon>Eukaryota</taxon>
        <taxon>Metazoa</taxon>
        <taxon>Chordata</taxon>
        <taxon>Craniata</taxon>
        <taxon>Vertebrata</taxon>
        <taxon>Euteleostomi</taxon>
        <taxon>Actinopterygii</taxon>
        <taxon>Neopterygii</taxon>
        <taxon>Teleostei</taxon>
        <taxon>Neoteleostei</taxon>
        <taxon>Acanthomorphata</taxon>
        <taxon>Ovalentaria</taxon>
        <taxon>Cichlomorphae</taxon>
        <taxon>Cichliformes</taxon>
        <taxon>Cichlidae</taxon>
        <taxon>African cichlids</taxon>
        <taxon>Pseudocrenilabrinae</taxon>
        <taxon>Oreochromini</taxon>
        <taxon>Oreochromis</taxon>
    </lineage>
</organism>
<feature type="compositionally biased region" description="Acidic residues" evidence="11">
    <location>
        <begin position="385"/>
        <end position="403"/>
    </location>
</feature>
<dbReference type="PANTHER" id="PTHR46097:SF4">
    <property type="entry name" value="ARF GTPASE-ACTIVATING PROTEIN GIT2"/>
    <property type="match status" value="1"/>
</dbReference>
<dbReference type="Pfam" id="PF12205">
    <property type="entry name" value="GIT1_C"/>
    <property type="match status" value="1"/>
</dbReference>
<reference evidence="13" key="2">
    <citation type="submission" date="2025-09" db="UniProtKB">
        <authorList>
            <consortium name="Ensembl"/>
        </authorList>
    </citation>
    <scope>IDENTIFICATION</scope>
</reference>
<dbReference type="Gene3D" id="1.10.220.150">
    <property type="entry name" value="Arf GTPase activating protein"/>
    <property type="match status" value="1"/>
</dbReference>
<dbReference type="GO" id="GO:0036465">
    <property type="term" value="P:synaptic vesicle recycling"/>
    <property type="evidence" value="ECO:0007669"/>
    <property type="project" value="TreeGrafter"/>
</dbReference>
<dbReference type="Gene3D" id="1.25.40.20">
    <property type="entry name" value="Ankyrin repeat-containing domain"/>
    <property type="match status" value="1"/>
</dbReference>
<evidence type="ECO:0000256" key="3">
    <source>
        <dbReference type="ARBA" id="ARBA00022737"/>
    </source>
</evidence>
<feature type="coiled-coil region" evidence="10">
    <location>
        <begin position="437"/>
        <end position="478"/>
    </location>
</feature>
<keyword evidence="14" id="KW-1185">Reference proteome</keyword>
<dbReference type="PRINTS" id="PR00405">
    <property type="entry name" value="REVINTRACTNG"/>
</dbReference>
<evidence type="ECO:0000256" key="6">
    <source>
        <dbReference type="ARBA" id="ARBA00023043"/>
    </source>
</evidence>
<evidence type="ECO:0000256" key="1">
    <source>
        <dbReference type="ARBA" id="ARBA00022468"/>
    </source>
</evidence>
<evidence type="ECO:0000256" key="5">
    <source>
        <dbReference type="ARBA" id="ARBA00022833"/>
    </source>
</evidence>
<dbReference type="InterPro" id="IPR022018">
    <property type="entry name" value="GIT1_C"/>
</dbReference>
<dbReference type="InterPro" id="IPR036770">
    <property type="entry name" value="Ankyrin_rpt-contain_sf"/>
</dbReference>
<dbReference type="SUPFAM" id="SSF48403">
    <property type="entry name" value="Ankyrin repeat"/>
    <property type="match status" value="1"/>
</dbReference>
<evidence type="ECO:0000256" key="9">
    <source>
        <dbReference type="PROSITE-ProRule" id="PRU00288"/>
    </source>
</evidence>
<dbReference type="Gene3D" id="1.20.120.330">
    <property type="entry name" value="Nucleotidyltransferases domain 2"/>
    <property type="match status" value="1"/>
</dbReference>
<keyword evidence="3" id="KW-0677">Repeat</keyword>